<dbReference type="KEGG" id="snan:I6N98_05735"/>
<proteinExistence type="predicted"/>
<organism evidence="1 2">
    <name type="scientific">Spongiibacter nanhainus</name>
    <dbReference type="NCBI Taxonomy" id="2794344"/>
    <lineage>
        <taxon>Bacteria</taxon>
        <taxon>Pseudomonadati</taxon>
        <taxon>Pseudomonadota</taxon>
        <taxon>Gammaproteobacteria</taxon>
        <taxon>Cellvibrionales</taxon>
        <taxon>Spongiibacteraceae</taxon>
        <taxon>Spongiibacter</taxon>
    </lineage>
</organism>
<dbReference type="InterPro" id="IPR052736">
    <property type="entry name" value="Stf3_sulfotransferase"/>
</dbReference>
<name>A0A7T4USD9_9GAMM</name>
<protein>
    <submittedName>
        <fullName evidence="1">Sulfotransferase</fullName>
    </submittedName>
</protein>
<accession>A0A7T4USD9</accession>
<dbReference type="Gene3D" id="3.40.50.300">
    <property type="entry name" value="P-loop containing nucleotide triphosphate hydrolases"/>
    <property type="match status" value="1"/>
</dbReference>
<dbReference type="PANTHER" id="PTHR36451:SF1">
    <property type="entry name" value="OMEGA-HYDROXY-BETA-DIHYDROMENAQUINONE-9 SULFOTRANSFERASE STF3"/>
    <property type="match status" value="1"/>
</dbReference>
<keyword evidence="1" id="KW-0808">Transferase</keyword>
<gene>
    <name evidence="1" type="ORF">I6N98_05735</name>
</gene>
<sequence>MQLPIDPKFPDKDEDAALLPSLADQPVRPVFIMGLHRSGTTFLYDSLSRSFPLAHLTLYHLFYFDRLLANHQQHLADVDRQRLDECLRALGIADRHIDQTAVGANEVEEYGFLLRLKSGSFHLSDNNRHIFSILCQKLLAVEPGCSAVLLKNPWDIGNGKWMAEHFPQARFVYISREPIAVLNSALNAVMAYLDGPQPYLELLLGQGRGRKGYRLGYWVWKLARSLRRLIGQRAMSLLLRPILARQVARQIAAYRNEVAAMPSGKAVEVDYQALVNDPRGTIQRLQPLLDLPLLEGIDELEPRQRHNANPALKHYQQQLESLIRKAETA</sequence>
<dbReference type="PANTHER" id="PTHR36451">
    <property type="entry name" value="PAPS-DEPENDENT SULFOTRANSFERASE STF3"/>
    <property type="match status" value="1"/>
</dbReference>
<dbReference type="SUPFAM" id="SSF52540">
    <property type="entry name" value="P-loop containing nucleoside triphosphate hydrolases"/>
    <property type="match status" value="1"/>
</dbReference>
<dbReference type="EMBL" id="CP066167">
    <property type="protein sequence ID" value="QQD19355.1"/>
    <property type="molecule type" value="Genomic_DNA"/>
</dbReference>
<dbReference type="AlphaFoldDB" id="A0A7T4USD9"/>
<dbReference type="Proteomes" id="UP000596063">
    <property type="component" value="Chromosome"/>
</dbReference>
<dbReference type="Pfam" id="PF13469">
    <property type="entry name" value="Sulfotransfer_3"/>
    <property type="match status" value="1"/>
</dbReference>
<dbReference type="RefSeq" id="WP_198570840.1">
    <property type="nucleotide sequence ID" value="NZ_CP066167.1"/>
</dbReference>
<evidence type="ECO:0000313" key="2">
    <source>
        <dbReference type="Proteomes" id="UP000596063"/>
    </source>
</evidence>
<reference evidence="1 2" key="1">
    <citation type="submission" date="2020-12" db="EMBL/GenBank/DDBJ databases">
        <authorList>
            <person name="Shan Y."/>
        </authorList>
    </citation>
    <scope>NUCLEOTIDE SEQUENCE [LARGE SCALE GENOMIC DNA]</scope>
    <source>
        <strain evidence="2">csc3.9</strain>
    </source>
</reference>
<keyword evidence="2" id="KW-1185">Reference proteome</keyword>
<dbReference type="GO" id="GO:0016740">
    <property type="term" value="F:transferase activity"/>
    <property type="evidence" value="ECO:0007669"/>
    <property type="project" value="UniProtKB-KW"/>
</dbReference>
<dbReference type="InterPro" id="IPR027417">
    <property type="entry name" value="P-loop_NTPase"/>
</dbReference>
<evidence type="ECO:0000313" key="1">
    <source>
        <dbReference type="EMBL" id="QQD19355.1"/>
    </source>
</evidence>